<dbReference type="PROSITE" id="PS50111">
    <property type="entry name" value="CHEMOTAXIS_TRANSDUC_2"/>
    <property type="match status" value="1"/>
</dbReference>
<dbReference type="NCBIfam" id="TIGR01098">
    <property type="entry name" value="3A0109s03R"/>
    <property type="match status" value="1"/>
</dbReference>
<evidence type="ECO:0000256" key="3">
    <source>
        <dbReference type="ARBA" id="ARBA00023224"/>
    </source>
</evidence>
<dbReference type="InterPro" id="IPR004089">
    <property type="entry name" value="MCPsignal_dom"/>
</dbReference>
<dbReference type="GO" id="GO:0007165">
    <property type="term" value="P:signal transduction"/>
    <property type="evidence" value="ECO:0007669"/>
    <property type="project" value="UniProtKB-KW"/>
</dbReference>
<dbReference type="SMART" id="SM00283">
    <property type="entry name" value="MA"/>
    <property type="match status" value="1"/>
</dbReference>
<evidence type="ECO:0000256" key="2">
    <source>
        <dbReference type="ARBA" id="ARBA00022729"/>
    </source>
</evidence>
<dbReference type="PANTHER" id="PTHR32089:SF112">
    <property type="entry name" value="LYSOZYME-LIKE PROTEIN-RELATED"/>
    <property type="match status" value="1"/>
</dbReference>
<keyword evidence="3 4" id="KW-0807">Transducer</keyword>
<dbReference type="OrthoDB" id="9781943at2"/>
<sequence>MPNLKSFKGNDIQNYSTDQSEMLHLSEEVGYDAHEIKWVVAKNSDTVKSLVKLVEDISCHSQEISANAASGSEELRGLSLLASKLNETALTVSRISKDYLKKVEEGNTSIAEAERVLADVTFQIDQSAREIEGIVELTEKVRDFVGFTTHIAKQTNLLALNAAIEAARAGDAGRGFGVVANEIRKLAEQSRIKSQEIHETADLINEGIIQACRISRDGAERLQDANAKMQVGKKIMGEAVGVFEDISKLNTELFESSQDQAKVSEYLAGIFAALYEKTAETADSTTKAAFLIRDQEKCNQELLEIAQRLVQKVYLLQKESVNLKKENEIIFGINPALSPEVIKSLYLPVINMVCKNINLIPHVLVATDYDALSNSLIDGIIDVGWFSPLAYVNAKSKGPIVPLVTPIVNGSPSYLGYIITTVDSGIKNLADIKGQRMAFVDPKSASGYAYPRMLLKKAGIDPDRDLEEQLFLGTHSNVVEAVLSGSVKVGATYSEAIEEAKRQGLDITKLVYLAKTDPIPKDCIAARANMDQEILDKLKKAFINYRDNKKGSSVINGFVIADDKNYDIVREVAKDAN</sequence>
<feature type="domain" description="Methyl-accepting transducer" evidence="5">
    <location>
        <begin position="39"/>
        <end position="275"/>
    </location>
</feature>
<proteinExistence type="inferred from homology"/>
<dbReference type="SUPFAM" id="SSF58104">
    <property type="entry name" value="Methyl-accepting chemotaxis protein (MCP) signaling domain"/>
    <property type="match status" value="1"/>
</dbReference>
<evidence type="ECO:0000259" key="5">
    <source>
        <dbReference type="PROSITE" id="PS50111"/>
    </source>
</evidence>
<dbReference type="Gene3D" id="1.10.287.950">
    <property type="entry name" value="Methyl-accepting chemotaxis protein"/>
    <property type="match status" value="1"/>
</dbReference>
<keyword evidence="2" id="KW-0732">Signal</keyword>
<name>A0A0U9HF92_9FIRM</name>
<dbReference type="PANTHER" id="PTHR32089">
    <property type="entry name" value="METHYL-ACCEPTING CHEMOTAXIS PROTEIN MCPB"/>
    <property type="match status" value="1"/>
</dbReference>
<dbReference type="STRING" id="224999.GCA_001485475_01189"/>
<dbReference type="RefSeq" id="WP_059032581.1">
    <property type="nucleotide sequence ID" value="NZ_DF977001.1"/>
</dbReference>
<dbReference type="InterPro" id="IPR005770">
    <property type="entry name" value="PhnD"/>
</dbReference>
<dbReference type="SUPFAM" id="SSF53850">
    <property type="entry name" value="Periplasmic binding protein-like II"/>
    <property type="match status" value="1"/>
</dbReference>
<dbReference type="AlphaFoldDB" id="A0A0U9HF92"/>
<organism evidence="6">
    <name type="scientific">Tepidanaerobacter syntrophicus</name>
    <dbReference type="NCBI Taxonomy" id="224999"/>
    <lineage>
        <taxon>Bacteria</taxon>
        <taxon>Bacillati</taxon>
        <taxon>Bacillota</taxon>
        <taxon>Clostridia</taxon>
        <taxon>Thermosediminibacterales</taxon>
        <taxon>Tepidanaerobacteraceae</taxon>
        <taxon>Tepidanaerobacter</taxon>
    </lineage>
</organism>
<evidence type="ECO:0000313" key="7">
    <source>
        <dbReference type="Proteomes" id="UP000062160"/>
    </source>
</evidence>
<dbReference type="Proteomes" id="UP000062160">
    <property type="component" value="Unassembled WGS sequence"/>
</dbReference>
<dbReference type="CDD" id="cd01071">
    <property type="entry name" value="PBP2_PhnD_like"/>
    <property type="match status" value="1"/>
</dbReference>
<dbReference type="Pfam" id="PF00015">
    <property type="entry name" value="MCPsignal"/>
    <property type="match status" value="1"/>
</dbReference>
<gene>
    <name evidence="6" type="ORF">TSYNT_7192</name>
</gene>
<dbReference type="EMBL" id="DF977001">
    <property type="protein sequence ID" value="GAQ25174.1"/>
    <property type="molecule type" value="Genomic_DNA"/>
</dbReference>
<evidence type="ECO:0000313" key="6">
    <source>
        <dbReference type="EMBL" id="GAQ25174.1"/>
    </source>
</evidence>
<dbReference type="Gene3D" id="3.40.190.10">
    <property type="entry name" value="Periplasmic binding protein-like II"/>
    <property type="match status" value="2"/>
</dbReference>
<reference evidence="6" key="1">
    <citation type="journal article" date="2016" name="Genome Announc.">
        <title>Draft Genome Sequence of the Syntrophic Lactate-Degrading Bacterium Tepidanaerobacter syntrophicus JLT.</title>
        <authorList>
            <person name="Matsuura N."/>
            <person name="Ohashi A."/>
            <person name="Tourlousse D.M."/>
            <person name="Sekiguchi Y."/>
        </authorList>
    </citation>
    <scope>NUCLEOTIDE SEQUENCE [LARGE SCALE GENOMIC DNA]</scope>
    <source>
        <strain evidence="6">JL</strain>
    </source>
</reference>
<dbReference type="GO" id="GO:0055085">
    <property type="term" value="P:transmembrane transport"/>
    <property type="evidence" value="ECO:0007669"/>
    <property type="project" value="InterPro"/>
</dbReference>
<evidence type="ECO:0000256" key="1">
    <source>
        <dbReference type="ARBA" id="ARBA00007162"/>
    </source>
</evidence>
<protein>
    <submittedName>
        <fullName evidence="6">Phosphonate transport system substrate-binding protein</fullName>
    </submittedName>
</protein>
<dbReference type="Pfam" id="PF12974">
    <property type="entry name" value="Phosphonate-bd"/>
    <property type="match status" value="1"/>
</dbReference>
<accession>A0A0U9HF92</accession>
<keyword evidence="7" id="KW-1185">Reference proteome</keyword>
<comment type="similarity">
    <text evidence="1">Belongs to the phosphate/phosphite/phosphonate binding protein family.</text>
</comment>
<dbReference type="GO" id="GO:0043190">
    <property type="term" value="C:ATP-binding cassette (ABC) transporter complex"/>
    <property type="evidence" value="ECO:0007669"/>
    <property type="project" value="InterPro"/>
</dbReference>
<evidence type="ECO:0000256" key="4">
    <source>
        <dbReference type="PROSITE-ProRule" id="PRU00284"/>
    </source>
</evidence>